<name>A0AAW4X1T6_9FIRM</name>
<keyword evidence="2" id="KW-0813">Transport</keyword>
<keyword evidence="3" id="KW-0547">Nucleotide-binding</keyword>
<dbReference type="Pfam" id="PF00005">
    <property type="entry name" value="ABC_tran"/>
    <property type="match status" value="1"/>
</dbReference>
<dbReference type="SMART" id="SM00382">
    <property type="entry name" value="AAA"/>
    <property type="match status" value="1"/>
</dbReference>
<sequence length="235" mass="25748">MVKLLEVNNIRAGYGEIEIIHGLSLTVNKGEIVSIVGPNGSGKSTFLKSIFSLVDIMDGQITFQNEILNNAATDEMIKKGLSFVPQTDNIFPSLTVHENLELGGYISRKKLKDRLDLVYDLFPPLLAKKKKRAGTLSGGQRQMVAFGRALIMKPKLLLLDEPTAGLAPMYIQLILDKVKAINETGVTILMVEQNAKKALEMSDRGYVLAAGVKKYEDSGRALLENEEVAQLFLGG</sequence>
<comment type="caution">
    <text evidence="7">The sequence shown here is derived from an EMBL/GenBank/DDBJ whole genome shotgun (WGS) entry which is preliminary data.</text>
</comment>
<dbReference type="GO" id="GO:0005524">
    <property type="term" value="F:ATP binding"/>
    <property type="evidence" value="ECO:0007669"/>
    <property type="project" value="UniProtKB-KW"/>
</dbReference>
<accession>A0AAW4X1T6</accession>
<evidence type="ECO:0000256" key="3">
    <source>
        <dbReference type="ARBA" id="ARBA00022741"/>
    </source>
</evidence>
<dbReference type="InterPro" id="IPR003593">
    <property type="entry name" value="AAA+_ATPase"/>
</dbReference>
<evidence type="ECO:0000259" key="6">
    <source>
        <dbReference type="PROSITE" id="PS50893"/>
    </source>
</evidence>
<gene>
    <name evidence="7" type="ORF">LJ207_10380</name>
</gene>
<dbReference type="GO" id="GO:0016887">
    <property type="term" value="F:ATP hydrolysis activity"/>
    <property type="evidence" value="ECO:0007669"/>
    <property type="project" value="InterPro"/>
</dbReference>
<dbReference type="PROSITE" id="PS50893">
    <property type="entry name" value="ABC_TRANSPORTER_2"/>
    <property type="match status" value="1"/>
</dbReference>
<evidence type="ECO:0000313" key="7">
    <source>
        <dbReference type="EMBL" id="MCC3145730.1"/>
    </source>
</evidence>
<dbReference type="PANTHER" id="PTHR43820:SF7">
    <property type="entry name" value="BRANCHED-CHAIN AMINO ACID TRANSPORT ATP-BINDING PROTEIN LIVF-RELATED"/>
    <property type="match status" value="1"/>
</dbReference>
<feature type="domain" description="ABC transporter" evidence="6">
    <location>
        <begin position="5"/>
        <end position="235"/>
    </location>
</feature>
<dbReference type="Gene3D" id="3.40.50.300">
    <property type="entry name" value="P-loop containing nucleotide triphosphate hydrolases"/>
    <property type="match status" value="1"/>
</dbReference>
<dbReference type="AlphaFoldDB" id="A0AAW4X1T6"/>
<dbReference type="EMBL" id="JAJFAT010000016">
    <property type="protein sequence ID" value="MCC3145730.1"/>
    <property type="molecule type" value="Genomic_DNA"/>
</dbReference>
<organism evidence="7 8">
    <name type="scientific">Halanaerobium polyolivorans</name>
    <dbReference type="NCBI Taxonomy" id="2886943"/>
    <lineage>
        <taxon>Bacteria</taxon>
        <taxon>Bacillati</taxon>
        <taxon>Bacillota</taxon>
        <taxon>Clostridia</taxon>
        <taxon>Halanaerobiales</taxon>
        <taxon>Halanaerobiaceae</taxon>
        <taxon>Halanaerobium</taxon>
    </lineage>
</organism>
<comment type="similarity">
    <text evidence="1">Belongs to the ABC transporter superfamily.</text>
</comment>
<evidence type="ECO:0000313" key="8">
    <source>
        <dbReference type="Proteomes" id="UP001199296"/>
    </source>
</evidence>
<evidence type="ECO:0000256" key="1">
    <source>
        <dbReference type="ARBA" id="ARBA00005417"/>
    </source>
</evidence>
<evidence type="ECO:0000256" key="4">
    <source>
        <dbReference type="ARBA" id="ARBA00022840"/>
    </source>
</evidence>
<evidence type="ECO:0000256" key="5">
    <source>
        <dbReference type="ARBA" id="ARBA00022970"/>
    </source>
</evidence>
<dbReference type="InterPro" id="IPR017871">
    <property type="entry name" value="ABC_transporter-like_CS"/>
</dbReference>
<protein>
    <submittedName>
        <fullName evidence="7">ABC transporter ATP-binding protein</fullName>
    </submittedName>
</protein>
<proteinExistence type="inferred from homology"/>
<dbReference type="PANTHER" id="PTHR43820">
    <property type="entry name" value="HIGH-AFFINITY BRANCHED-CHAIN AMINO ACID TRANSPORT ATP-BINDING PROTEIN LIVF"/>
    <property type="match status" value="1"/>
</dbReference>
<keyword evidence="5" id="KW-0029">Amino-acid transport</keyword>
<dbReference type="CDD" id="cd03224">
    <property type="entry name" value="ABC_TM1139_LivF_branched"/>
    <property type="match status" value="1"/>
</dbReference>
<dbReference type="GO" id="GO:0015658">
    <property type="term" value="F:branched-chain amino acid transmembrane transporter activity"/>
    <property type="evidence" value="ECO:0007669"/>
    <property type="project" value="TreeGrafter"/>
</dbReference>
<dbReference type="InterPro" id="IPR027417">
    <property type="entry name" value="P-loop_NTPase"/>
</dbReference>
<dbReference type="InterPro" id="IPR052156">
    <property type="entry name" value="BCAA_Transport_ATP-bd_LivF"/>
</dbReference>
<dbReference type="InterPro" id="IPR003439">
    <property type="entry name" value="ABC_transporter-like_ATP-bd"/>
</dbReference>
<evidence type="ECO:0000256" key="2">
    <source>
        <dbReference type="ARBA" id="ARBA00022448"/>
    </source>
</evidence>
<reference evidence="7 8" key="1">
    <citation type="submission" date="2021-10" db="EMBL/GenBank/DDBJ databases">
        <authorList>
            <person name="Grouzdev D.S."/>
            <person name="Pantiukh K.S."/>
            <person name="Krutkina M.S."/>
        </authorList>
    </citation>
    <scope>NUCLEOTIDE SEQUENCE [LARGE SCALE GENOMIC DNA]</scope>
    <source>
        <strain evidence="7 8">Z-7514</strain>
    </source>
</reference>
<dbReference type="SUPFAM" id="SSF52540">
    <property type="entry name" value="P-loop containing nucleoside triphosphate hydrolases"/>
    <property type="match status" value="1"/>
</dbReference>
<dbReference type="Proteomes" id="UP001199296">
    <property type="component" value="Unassembled WGS sequence"/>
</dbReference>
<keyword evidence="8" id="KW-1185">Reference proteome</keyword>
<keyword evidence="4 7" id="KW-0067">ATP-binding</keyword>
<dbReference type="PROSITE" id="PS00211">
    <property type="entry name" value="ABC_TRANSPORTER_1"/>
    <property type="match status" value="1"/>
</dbReference>
<dbReference type="GO" id="GO:0015807">
    <property type="term" value="P:L-amino acid transport"/>
    <property type="evidence" value="ECO:0007669"/>
    <property type="project" value="TreeGrafter"/>
</dbReference>